<accession>G4T5M3</accession>
<dbReference type="EMBL" id="CAFZ01000003">
    <property type="protein sequence ID" value="CCA66605.1"/>
    <property type="molecule type" value="Genomic_DNA"/>
</dbReference>
<feature type="domain" description="Gag1-like clamp" evidence="2">
    <location>
        <begin position="16"/>
        <end position="133"/>
    </location>
</feature>
<evidence type="ECO:0000256" key="1">
    <source>
        <dbReference type="SAM" id="MobiDB-lite"/>
    </source>
</evidence>
<dbReference type="InParanoid" id="G4T5M3"/>
<evidence type="ECO:0000313" key="3">
    <source>
        <dbReference type="EMBL" id="CCA66605.1"/>
    </source>
</evidence>
<feature type="compositionally biased region" description="Polar residues" evidence="1">
    <location>
        <begin position="14"/>
        <end position="25"/>
    </location>
</feature>
<protein>
    <recommendedName>
        <fullName evidence="2">Gag1-like clamp domain-containing protein</fullName>
    </recommendedName>
</protein>
<reference evidence="3 4" key="1">
    <citation type="journal article" date="2011" name="PLoS Pathog.">
        <title>Endophytic Life Strategies Decoded by Genome and Transcriptome Analyses of the Mutualistic Root Symbiont Piriformospora indica.</title>
        <authorList>
            <person name="Zuccaro A."/>
            <person name="Lahrmann U."/>
            <person name="Guldener U."/>
            <person name="Langen G."/>
            <person name="Pfiffi S."/>
            <person name="Biedenkopf D."/>
            <person name="Wong P."/>
            <person name="Samans B."/>
            <person name="Grimm C."/>
            <person name="Basiewicz M."/>
            <person name="Murat C."/>
            <person name="Martin F."/>
            <person name="Kogel K.H."/>
        </authorList>
    </citation>
    <scope>NUCLEOTIDE SEQUENCE [LARGE SCALE GENOMIC DNA]</scope>
    <source>
        <strain evidence="3 4">DSM 11827</strain>
    </source>
</reference>
<feature type="compositionally biased region" description="Polar residues" evidence="1">
    <location>
        <begin position="154"/>
        <end position="165"/>
    </location>
</feature>
<feature type="region of interest" description="Disordered" evidence="1">
    <location>
        <begin position="51"/>
        <end position="71"/>
    </location>
</feature>
<dbReference type="HOGENOM" id="CLU_1611432_0_0_1"/>
<organism evidence="3 4">
    <name type="scientific">Serendipita indica (strain DSM 11827)</name>
    <name type="common">Root endophyte fungus</name>
    <name type="synonym">Piriformospora indica</name>
    <dbReference type="NCBI Taxonomy" id="1109443"/>
    <lineage>
        <taxon>Eukaryota</taxon>
        <taxon>Fungi</taxon>
        <taxon>Dikarya</taxon>
        <taxon>Basidiomycota</taxon>
        <taxon>Agaricomycotina</taxon>
        <taxon>Agaricomycetes</taxon>
        <taxon>Sebacinales</taxon>
        <taxon>Serendipitaceae</taxon>
        <taxon>Serendipita</taxon>
    </lineage>
</organism>
<dbReference type="OMA" id="NDMAIPE"/>
<proteinExistence type="predicted"/>
<feature type="region of interest" description="Disordered" evidence="1">
    <location>
        <begin position="1"/>
        <end position="38"/>
    </location>
</feature>
<dbReference type="OrthoDB" id="3366194at2759"/>
<gene>
    <name evidence="3" type="ORF">PIIN_00288</name>
</gene>
<evidence type="ECO:0000313" key="4">
    <source>
        <dbReference type="Proteomes" id="UP000007148"/>
    </source>
</evidence>
<dbReference type="Proteomes" id="UP000007148">
    <property type="component" value="Unassembled WGS sequence"/>
</dbReference>
<dbReference type="Pfam" id="PF13259">
    <property type="entry name" value="clamp_Gag1-like"/>
    <property type="match status" value="1"/>
</dbReference>
<evidence type="ECO:0000259" key="2">
    <source>
        <dbReference type="Pfam" id="PF13259"/>
    </source>
</evidence>
<dbReference type="AlphaFoldDB" id="G4T5M3"/>
<feature type="region of interest" description="Disordered" evidence="1">
    <location>
        <begin position="139"/>
        <end position="165"/>
    </location>
</feature>
<keyword evidence="4" id="KW-1185">Reference proteome</keyword>
<sequence length="165" mass="18100">MPTEVAKSGETDANESQKAVSTSKLTSRDDASVDEATTGVAYWEKRRAEWLQESSKPRSEAANGDNGPGSRARARLEALLAAPLAEEDDMIWNDSVSGIWKGLSRGDRLKKNLPLPVLIKILRGAWLRDGTWPRNLPIPADDPNDMAIPEPPSRGQQWLNGTNAR</sequence>
<comment type="caution">
    <text evidence="3">The sequence shown here is derived from an EMBL/GenBank/DDBJ whole genome shotgun (WGS) entry which is preliminary data.</text>
</comment>
<name>G4T5M3_SERID</name>
<dbReference type="InterPro" id="IPR025124">
    <property type="entry name" value="Gag1-like_clamp"/>
</dbReference>